<accession>A0A2M9YRV8</accession>
<keyword evidence="4" id="KW-1185">Reference proteome</keyword>
<organism evidence="2 5">
    <name type="scientific">Leptospira adleri</name>
    <dbReference type="NCBI Taxonomy" id="2023186"/>
    <lineage>
        <taxon>Bacteria</taxon>
        <taxon>Pseudomonadati</taxon>
        <taxon>Spirochaetota</taxon>
        <taxon>Spirochaetia</taxon>
        <taxon>Leptospirales</taxon>
        <taxon>Leptospiraceae</taxon>
        <taxon>Leptospira</taxon>
    </lineage>
</organism>
<evidence type="ECO:0000313" key="3">
    <source>
        <dbReference type="EMBL" id="PJZ59724.1"/>
    </source>
</evidence>
<dbReference type="AlphaFoldDB" id="A0A2M9YRV8"/>
<dbReference type="Proteomes" id="UP000232188">
    <property type="component" value="Unassembled WGS sequence"/>
</dbReference>
<gene>
    <name evidence="3" type="ORF">CH376_22255</name>
    <name evidence="2" type="ORF">CH380_07075</name>
</gene>
<comment type="caution">
    <text evidence="2">The sequence shown here is derived from an EMBL/GenBank/DDBJ whole genome shotgun (WGS) entry which is preliminary data.</text>
</comment>
<evidence type="ECO:0000313" key="5">
    <source>
        <dbReference type="Proteomes" id="UP000232188"/>
    </source>
</evidence>
<evidence type="ECO:0000313" key="2">
    <source>
        <dbReference type="EMBL" id="PJZ54254.1"/>
    </source>
</evidence>
<feature type="region of interest" description="Disordered" evidence="1">
    <location>
        <begin position="92"/>
        <end position="112"/>
    </location>
</feature>
<dbReference type="Proteomes" id="UP000232149">
    <property type="component" value="Unassembled WGS sequence"/>
</dbReference>
<dbReference type="EMBL" id="NPDU01000102">
    <property type="protein sequence ID" value="PJZ59724.1"/>
    <property type="molecule type" value="Genomic_DNA"/>
</dbReference>
<name>A0A2M9YRV8_9LEPT</name>
<evidence type="ECO:0000313" key="4">
    <source>
        <dbReference type="Proteomes" id="UP000232149"/>
    </source>
</evidence>
<evidence type="ECO:0000256" key="1">
    <source>
        <dbReference type="SAM" id="MobiDB-lite"/>
    </source>
</evidence>
<proteinExistence type="predicted"/>
<dbReference type="EMBL" id="NPDV01000004">
    <property type="protein sequence ID" value="PJZ54254.1"/>
    <property type="molecule type" value="Genomic_DNA"/>
</dbReference>
<sequence>MIGKQKSSREFFAKEIYSHLLNTLNKALFQDFLNRCSKHFIRYDLDSFLCDFAPQSLIKSNKLFLFPLRLWMCDSVSLSVTENAFTDYPNLGSSRNNLFLDNPPQGCEGRGP</sequence>
<reference evidence="4 5" key="1">
    <citation type="submission" date="2017-07" db="EMBL/GenBank/DDBJ databases">
        <title>Leptospira spp. isolated from tropical soils.</title>
        <authorList>
            <person name="Thibeaux R."/>
            <person name="Iraola G."/>
            <person name="Ferres I."/>
            <person name="Bierque E."/>
            <person name="Girault D."/>
            <person name="Soupe-Gilbert M.-E."/>
            <person name="Picardeau M."/>
            <person name="Goarant C."/>
        </authorList>
    </citation>
    <scope>NUCLEOTIDE SEQUENCE [LARGE SCALE GENOMIC DNA]</scope>
    <source>
        <strain evidence="2 5">FH2-B-C1</strain>
        <strain evidence="3 4">FH2-B-D1</strain>
    </source>
</reference>
<protein>
    <submittedName>
        <fullName evidence="2">Uncharacterized protein</fullName>
    </submittedName>
</protein>